<gene>
    <name evidence="3" type="ORF">NDU88_005627</name>
</gene>
<organism evidence="3 4">
    <name type="scientific">Pleurodeles waltl</name>
    <name type="common">Iberian ribbed newt</name>
    <dbReference type="NCBI Taxonomy" id="8319"/>
    <lineage>
        <taxon>Eukaryota</taxon>
        <taxon>Metazoa</taxon>
        <taxon>Chordata</taxon>
        <taxon>Craniata</taxon>
        <taxon>Vertebrata</taxon>
        <taxon>Euteleostomi</taxon>
        <taxon>Amphibia</taxon>
        <taxon>Batrachia</taxon>
        <taxon>Caudata</taxon>
        <taxon>Salamandroidea</taxon>
        <taxon>Salamandridae</taxon>
        <taxon>Pleurodelinae</taxon>
        <taxon>Pleurodeles</taxon>
    </lineage>
</organism>
<evidence type="ECO:0000256" key="1">
    <source>
        <dbReference type="SAM" id="MobiDB-lite"/>
    </source>
</evidence>
<protein>
    <submittedName>
        <fullName evidence="3">Uncharacterized protein</fullName>
    </submittedName>
</protein>
<feature type="region of interest" description="Disordered" evidence="1">
    <location>
        <begin position="122"/>
        <end position="146"/>
    </location>
</feature>
<dbReference type="Proteomes" id="UP001066276">
    <property type="component" value="Chromosome 10"/>
</dbReference>
<keyword evidence="2" id="KW-0732">Signal</keyword>
<dbReference type="EMBL" id="JANPWB010000014">
    <property type="protein sequence ID" value="KAJ1100545.1"/>
    <property type="molecule type" value="Genomic_DNA"/>
</dbReference>
<feature type="signal peptide" evidence="2">
    <location>
        <begin position="1"/>
        <end position="40"/>
    </location>
</feature>
<evidence type="ECO:0000256" key="2">
    <source>
        <dbReference type="SAM" id="SignalP"/>
    </source>
</evidence>
<proteinExistence type="predicted"/>
<keyword evidence="4" id="KW-1185">Reference proteome</keyword>
<comment type="caution">
    <text evidence="3">The sequence shown here is derived from an EMBL/GenBank/DDBJ whole genome shotgun (WGS) entry which is preliminary data.</text>
</comment>
<sequence>MGEHPASLWACPASGSAGLWTWQRAAGTTHLLIVLAGARAVPPPLGRPPPRVTATRTIYPAGPTVAPHTHAIRWSCWLAPGRGSRGIWDTSLVTADYLQRAGQRRQLTFPLTGVPTYTTYSTRSADTERDFHQRVHPARRQTTMQR</sequence>
<name>A0AAV7M9W3_PLEWA</name>
<dbReference type="AlphaFoldDB" id="A0AAV7M9W3"/>
<evidence type="ECO:0000313" key="3">
    <source>
        <dbReference type="EMBL" id="KAJ1100545.1"/>
    </source>
</evidence>
<reference evidence="3" key="1">
    <citation type="journal article" date="2022" name="bioRxiv">
        <title>Sequencing and chromosome-scale assembly of the giantPleurodeles waltlgenome.</title>
        <authorList>
            <person name="Brown T."/>
            <person name="Elewa A."/>
            <person name="Iarovenko S."/>
            <person name="Subramanian E."/>
            <person name="Araus A.J."/>
            <person name="Petzold A."/>
            <person name="Susuki M."/>
            <person name="Suzuki K.-i.T."/>
            <person name="Hayashi T."/>
            <person name="Toyoda A."/>
            <person name="Oliveira C."/>
            <person name="Osipova E."/>
            <person name="Leigh N.D."/>
            <person name="Simon A."/>
            <person name="Yun M.H."/>
        </authorList>
    </citation>
    <scope>NUCLEOTIDE SEQUENCE</scope>
    <source>
        <strain evidence="3">20211129_DDA</strain>
        <tissue evidence="3">Liver</tissue>
    </source>
</reference>
<accession>A0AAV7M9W3</accession>
<evidence type="ECO:0000313" key="4">
    <source>
        <dbReference type="Proteomes" id="UP001066276"/>
    </source>
</evidence>
<feature type="chain" id="PRO_5043911027" evidence="2">
    <location>
        <begin position="41"/>
        <end position="146"/>
    </location>
</feature>